<evidence type="ECO:0000256" key="9">
    <source>
        <dbReference type="ARBA" id="ARBA00022490"/>
    </source>
</evidence>
<proteinExistence type="inferred from homology"/>
<evidence type="ECO:0000256" key="10">
    <source>
        <dbReference type="ARBA" id="ARBA00022597"/>
    </source>
</evidence>
<feature type="active site" description="Proton donor" evidence="18">
    <location>
        <position position="502"/>
    </location>
</feature>
<evidence type="ECO:0000256" key="15">
    <source>
        <dbReference type="ARBA" id="ARBA00022842"/>
    </source>
</evidence>
<dbReference type="GO" id="GO:0008965">
    <property type="term" value="F:phosphoenolpyruvate-protein phosphotransferase activity"/>
    <property type="evidence" value="ECO:0007669"/>
    <property type="project" value="UniProtKB-EC"/>
</dbReference>
<dbReference type="InterPro" id="IPR015813">
    <property type="entry name" value="Pyrv/PenolPyrv_kinase-like_dom"/>
</dbReference>
<dbReference type="GO" id="GO:0009401">
    <property type="term" value="P:phosphoenolpyruvate-dependent sugar phosphotransferase system"/>
    <property type="evidence" value="ECO:0007669"/>
    <property type="project" value="UniProtKB-KW"/>
</dbReference>
<dbReference type="InterPro" id="IPR008731">
    <property type="entry name" value="PTS_EIN"/>
</dbReference>
<feature type="domain" description="PEP-utilising enzyme C-terminal" evidence="22">
    <location>
        <begin position="264"/>
        <end position="540"/>
    </location>
</feature>
<evidence type="ECO:0000259" key="22">
    <source>
        <dbReference type="Pfam" id="PF02896"/>
    </source>
</evidence>
<evidence type="ECO:0000256" key="2">
    <source>
        <dbReference type="ARBA" id="ARBA00001946"/>
    </source>
</evidence>
<evidence type="ECO:0000313" key="24">
    <source>
        <dbReference type="EMBL" id="PMP69310.1"/>
    </source>
</evidence>
<dbReference type="Pfam" id="PF02896">
    <property type="entry name" value="PEP-utilizers_C"/>
    <property type="match status" value="1"/>
</dbReference>
<protein>
    <recommendedName>
        <fullName evidence="7 17">Phosphoenolpyruvate-protein phosphotransferase</fullName>
        <ecNumber evidence="6 17">2.7.3.9</ecNumber>
    </recommendedName>
    <alternativeName>
        <fullName evidence="16 17">Phosphotransferase system, enzyme I</fullName>
    </alternativeName>
</protein>
<comment type="catalytic activity">
    <reaction evidence="1 17">
        <text>L-histidyl-[protein] + phosphoenolpyruvate = N(pros)-phospho-L-histidyl-[protein] + pyruvate</text>
        <dbReference type="Rhea" id="RHEA:23880"/>
        <dbReference type="Rhea" id="RHEA-COMP:9745"/>
        <dbReference type="Rhea" id="RHEA-COMP:9746"/>
        <dbReference type="ChEBI" id="CHEBI:15361"/>
        <dbReference type="ChEBI" id="CHEBI:29979"/>
        <dbReference type="ChEBI" id="CHEBI:58702"/>
        <dbReference type="ChEBI" id="CHEBI:64837"/>
        <dbReference type="EC" id="2.7.3.9"/>
    </reaction>
</comment>
<dbReference type="GO" id="GO:0046872">
    <property type="term" value="F:metal ion binding"/>
    <property type="evidence" value="ECO:0007669"/>
    <property type="project" value="UniProtKB-KW"/>
</dbReference>
<dbReference type="InterPro" id="IPR008279">
    <property type="entry name" value="PEP-util_enz_mobile_dom"/>
</dbReference>
<evidence type="ECO:0000256" key="14">
    <source>
        <dbReference type="ARBA" id="ARBA00022777"/>
    </source>
</evidence>
<evidence type="ECO:0000256" key="16">
    <source>
        <dbReference type="ARBA" id="ARBA00033235"/>
    </source>
</evidence>
<dbReference type="PRINTS" id="PR01736">
    <property type="entry name" value="PHPHTRNFRASE"/>
</dbReference>
<dbReference type="NCBIfam" id="TIGR01417">
    <property type="entry name" value="PTS_I_fam"/>
    <property type="match status" value="1"/>
</dbReference>
<dbReference type="GO" id="GO:0016301">
    <property type="term" value="F:kinase activity"/>
    <property type="evidence" value="ECO:0007669"/>
    <property type="project" value="UniProtKB-KW"/>
</dbReference>
<dbReference type="SUPFAM" id="SSF52009">
    <property type="entry name" value="Phosphohistidine domain"/>
    <property type="match status" value="1"/>
</dbReference>
<dbReference type="GO" id="GO:0005737">
    <property type="term" value="C:cytoplasm"/>
    <property type="evidence" value="ECO:0007669"/>
    <property type="project" value="UniProtKB-SubCell"/>
</dbReference>
<keyword evidence="14 17" id="KW-0418">Kinase</keyword>
<keyword evidence="8 17" id="KW-0813">Transport</keyword>
<dbReference type="InterPro" id="IPR023151">
    <property type="entry name" value="PEP_util_CS"/>
</dbReference>
<evidence type="ECO:0000256" key="1">
    <source>
        <dbReference type="ARBA" id="ARBA00000683"/>
    </source>
</evidence>
<comment type="similarity">
    <text evidence="5 17">Belongs to the PEP-utilizing enzyme family.</text>
</comment>
<dbReference type="Gene3D" id="1.10.274.10">
    <property type="entry name" value="PtsI, HPr-binding domain"/>
    <property type="match status" value="1"/>
</dbReference>
<keyword evidence="10 17" id="KW-0762">Sugar transport</keyword>
<comment type="function">
    <text evidence="3 17">General (non sugar-specific) component of the phosphoenolpyruvate-dependent sugar phosphotransferase system (sugar PTS). This major carbohydrate active-transport system catalyzes the phosphorylation of incoming sugar substrates concomitantly with their translocation across the cell membrane. Enzyme I transfers the phosphoryl group from phosphoenolpyruvate (PEP) to the phosphoryl carrier protein (HPr).</text>
</comment>
<keyword evidence="9 17" id="KW-0963">Cytoplasm</keyword>
<dbReference type="SUPFAM" id="SSF51621">
    <property type="entry name" value="Phosphoenolpyruvate/pyruvate domain"/>
    <property type="match status" value="1"/>
</dbReference>
<keyword evidence="13 17" id="KW-0479">Metal-binding</keyword>
<evidence type="ECO:0000256" key="19">
    <source>
        <dbReference type="PIRSR" id="PIRSR000732-2"/>
    </source>
</evidence>
<comment type="subcellular location">
    <subcellularLocation>
        <location evidence="4 17">Cytoplasm</location>
    </subcellularLocation>
</comment>
<evidence type="ECO:0000259" key="23">
    <source>
        <dbReference type="Pfam" id="PF05524"/>
    </source>
</evidence>
<feature type="active site" description="Tele-phosphohistidine intermediate" evidence="18">
    <location>
        <position position="190"/>
    </location>
</feature>
<feature type="binding site" evidence="19">
    <location>
        <position position="465"/>
    </location>
    <ligand>
        <name>phosphoenolpyruvate</name>
        <dbReference type="ChEBI" id="CHEBI:58702"/>
    </ligand>
</feature>
<evidence type="ECO:0000256" key="3">
    <source>
        <dbReference type="ARBA" id="ARBA00002728"/>
    </source>
</evidence>
<evidence type="ECO:0000256" key="20">
    <source>
        <dbReference type="PIRSR" id="PIRSR000732-3"/>
    </source>
</evidence>
<dbReference type="SUPFAM" id="SSF47831">
    <property type="entry name" value="Enzyme I of the PEP:sugar phosphotransferase system HPr-binding (sub)domain"/>
    <property type="match status" value="1"/>
</dbReference>
<dbReference type="Pfam" id="PF05524">
    <property type="entry name" value="PEP-utilisers_N"/>
    <property type="match status" value="1"/>
</dbReference>
<feature type="binding site" evidence="19">
    <location>
        <position position="298"/>
    </location>
    <ligand>
        <name>phosphoenolpyruvate</name>
        <dbReference type="ChEBI" id="CHEBI:58702"/>
    </ligand>
</feature>
<organism evidence="24 25">
    <name type="scientific">Calditerrivibrio nitroreducens</name>
    <dbReference type="NCBI Taxonomy" id="477976"/>
    <lineage>
        <taxon>Bacteria</taxon>
        <taxon>Pseudomonadati</taxon>
        <taxon>Deferribacterota</taxon>
        <taxon>Deferribacteres</taxon>
        <taxon>Deferribacterales</taxon>
        <taxon>Calditerrivibrionaceae</taxon>
    </lineage>
</organism>
<feature type="binding site" evidence="20">
    <location>
        <position position="431"/>
    </location>
    <ligand>
        <name>Mg(2+)</name>
        <dbReference type="ChEBI" id="CHEBI:18420"/>
    </ligand>
</feature>
<dbReference type="InterPro" id="IPR024692">
    <property type="entry name" value="PTS_EI"/>
</dbReference>
<comment type="cofactor">
    <cofactor evidence="2 17 20">
        <name>Mg(2+)</name>
        <dbReference type="ChEBI" id="CHEBI:18420"/>
    </cofactor>
</comment>
<keyword evidence="12 17" id="KW-0598">Phosphotransferase system</keyword>
<keyword evidence="11 17" id="KW-0808">Transferase</keyword>
<evidence type="ECO:0000256" key="17">
    <source>
        <dbReference type="PIRNR" id="PIRNR000732"/>
    </source>
</evidence>
<feature type="binding site" evidence="19">
    <location>
        <position position="333"/>
    </location>
    <ligand>
        <name>phosphoenolpyruvate</name>
        <dbReference type="ChEBI" id="CHEBI:58702"/>
    </ligand>
</feature>
<dbReference type="PANTHER" id="PTHR46244">
    <property type="entry name" value="PHOSPHOENOLPYRUVATE-PROTEIN PHOSPHOTRANSFERASE"/>
    <property type="match status" value="1"/>
</dbReference>
<feature type="binding site" evidence="20">
    <location>
        <position position="455"/>
    </location>
    <ligand>
        <name>Mg(2+)</name>
        <dbReference type="ChEBI" id="CHEBI:18420"/>
    </ligand>
</feature>
<dbReference type="InterPro" id="IPR036618">
    <property type="entry name" value="PtsI_HPr-bd_sf"/>
</dbReference>
<evidence type="ECO:0000256" key="18">
    <source>
        <dbReference type="PIRSR" id="PIRSR000732-1"/>
    </source>
</evidence>
<evidence type="ECO:0000259" key="21">
    <source>
        <dbReference type="Pfam" id="PF00391"/>
    </source>
</evidence>
<evidence type="ECO:0000256" key="4">
    <source>
        <dbReference type="ARBA" id="ARBA00004496"/>
    </source>
</evidence>
<feature type="binding site" evidence="19">
    <location>
        <begin position="454"/>
        <end position="455"/>
    </location>
    <ligand>
        <name>phosphoenolpyruvate</name>
        <dbReference type="ChEBI" id="CHEBI:58702"/>
    </ligand>
</feature>
<dbReference type="AlphaFoldDB" id="A0A2J6WG67"/>
<dbReference type="InterPro" id="IPR040442">
    <property type="entry name" value="Pyrv_kinase-like_dom_sf"/>
</dbReference>
<evidence type="ECO:0000256" key="5">
    <source>
        <dbReference type="ARBA" id="ARBA00007837"/>
    </source>
</evidence>
<name>A0A2J6WG67_9BACT</name>
<evidence type="ECO:0000256" key="6">
    <source>
        <dbReference type="ARBA" id="ARBA00012232"/>
    </source>
</evidence>
<dbReference type="Proteomes" id="UP000242881">
    <property type="component" value="Unassembled WGS sequence"/>
</dbReference>
<dbReference type="Gene3D" id="3.50.30.10">
    <property type="entry name" value="Phosphohistidine domain"/>
    <property type="match status" value="1"/>
</dbReference>
<accession>A0A2J6WG67</accession>
<feature type="domain" description="Phosphotransferase system enzyme I N-terminal" evidence="23">
    <location>
        <begin position="5"/>
        <end position="128"/>
    </location>
</feature>
<keyword evidence="24" id="KW-0670">Pyruvate</keyword>
<reference evidence="24 25" key="1">
    <citation type="submission" date="2018-01" db="EMBL/GenBank/DDBJ databases">
        <title>Metagenomic assembled genomes from two thermal pools in the Uzon Caldera, Kamchatka, Russia.</title>
        <authorList>
            <person name="Wilkins L."/>
            <person name="Ettinger C."/>
        </authorList>
    </citation>
    <scope>NUCLEOTIDE SEQUENCE [LARGE SCALE GENOMIC DNA]</scope>
    <source>
        <strain evidence="24">ZAV-05</strain>
    </source>
</reference>
<dbReference type="InterPro" id="IPR036637">
    <property type="entry name" value="Phosphohistidine_dom_sf"/>
</dbReference>
<evidence type="ECO:0000313" key="25">
    <source>
        <dbReference type="Proteomes" id="UP000242881"/>
    </source>
</evidence>
<evidence type="ECO:0000256" key="7">
    <source>
        <dbReference type="ARBA" id="ARBA00016544"/>
    </source>
</evidence>
<sequence>MNKFKGVAASEGIAIGKAFVFENSKPKVEKRIIPPSKVDAEIEKFRNAIAKTEDYINYTKELSSNNLDVDYSFIFDVYLLFLKDTMLVDETINLIKSKFYSSEYALSKVSKNIIASFEASDDEYLRERKHDIEHITNKLLTFMGGDDFTGFDVDSNSIVIARDLSPSQLVYLIHKGISGFATDMGSKVTHTSIIARAVNIPAVVGLSNVSEKLETGDTVILDAFDGIVIVNPTDEELMAFQKKKERYSTYIEGLKCDLYLPEVKTLDGHKVNLLLNIEINEELKTNILDISNGIGLYRTEFIYLTRGDVKEDEQFEILKEAVLASKGKPVVIRTFDLGGEKLSSLLPHPEEVNPALGLRAIRYSLKFKDFFTKQLRAILRAADFGNVSIMFPMVSSINEIIQVKEILNDVRSDLKSKGVPFGDVKTGIMVEIPAAAIMADQFAKHVDFFSVGTNDLTQYTLGVDRNNEYVAEIFDPIHPAVLSLLKMIKLAADNNNIEATICGEMAGDPLLIPVLLGLGYRNLSMSPTNILKARYVVTHLTIEKCRDLLDRLEENYYKNMHYNLLKTFMNEHYKEVNFYE</sequence>
<evidence type="ECO:0000256" key="11">
    <source>
        <dbReference type="ARBA" id="ARBA00022679"/>
    </source>
</evidence>
<evidence type="ECO:0000256" key="12">
    <source>
        <dbReference type="ARBA" id="ARBA00022683"/>
    </source>
</evidence>
<dbReference type="InterPro" id="IPR006318">
    <property type="entry name" value="PTS_EI-like"/>
</dbReference>
<dbReference type="PROSITE" id="PS00742">
    <property type="entry name" value="PEP_ENZYMES_2"/>
    <property type="match status" value="1"/>
</dbReference>
<dbReference type="EMBL" id="PNIN01000077">
    <property type="protein sequence ID" value="PMP69310.1"/>
    <property type="molecule type" value="Genomic_DNA"/>
</dbReference>
<dbReference type="Gene3D" id="3.20.20.60">
    <property type="entry name" value="Phosphoenolpyruvate-binding domains"/>
    <property type="match status" value="1"/>
</dbReference>
<dbReference type="InterPro" id="IPR000121">
    <property type="entry name" value="PEP_util_C"/>
</dbReference>
<gene>
    <name evidence="24" type="primary">ptsP</name>
    <name evidence="24" type="ORF">C0187_07345</name>
</gene>
<dbReference type="PIRSF" id="PIRSF000732">
    <property type="entry name" value="PTS_enzyme_I"/>
    <property type="match status" value="1"/>
</dbReference>
<comment type="caution">
    <text evidence="24">The sequence shown here is derived from an EMBL/GenBank/DDBJ whole genome shotgun (WGS) entry which is preliminary data.</text>
</comment>
<evidence type="ECO:0000256" key="13">
    <source>
        <dbReference type="ARBA" id="ARBA00022723"/>
    </source>
</evidence>
<dbReference type="InterPro" id="IPR050499">
    <property type="entry name" value="PEP-utilizing_PTS_enzyme"/>
</dbReference>
<dbReference type="EC" id="2.7.3.9" evidence="6 17"/>
<keyword evidence="15 17" id="KW-0460">Magnesium</keyword>
<dbReference type="Pfam" id="PF00391">
    <property type="entry name" value="PEP-utilizers"/>
    <property type="match status" value="1"/>
</dbReference>
<feature type="domain" description="PEP-utilising enzyme mobile" evidence="21">
    <location>
        <begin position="154"/>
        <end position="226"/>
    </location>
</feature>
<evidence type="ECO:0000256" key="8">
    <source>
        <dbReference type="ARBA" id="ARBA00022448"/>
    </source>
</evidence>
<dbReference type="PANTHER" id="PTHR46244:SF3">
    <property type="entry name" value="PHOSPHOENOLPYRUVATE-PROTEIN PHOSPHOTRANSFERASE"/>
    <property type="match status" value="1"/>
</dbReference>